<reference evidence="2" key="3">
    <citation type="submission" date="2025-09" db="UniProtKB">
        <authorList>
            <consortium name="Ensembl"/>
        </authorList>
    </citation>
    <scope>IDENTIFICATION</scope>
</reference>
<name>G3P242_GASAC</name>
<dbReference type="OMA" id="SWQADIR"/>
<sequence length="630" mass="67970">MPTRTFTEMDSNGAEYMDRCGSYVKRRRRDSEQSVPSGTCGLEYTDLEAAEALVCMSSWGQGHFVCGGGKPAPCKPRPLTPASDSCDSLMPSELPEPPKDFVSLSSLCMTPPHSPSFVEASSAALQSSSAPAVSSQHCGSGLRQPVPAPVAENTPSLPPLPQPCRAMATSVIRHTADSVPCQHRIPVAPSPETTRDTVMAATVCQQQQQQQQQQQRVTKTEQTTTPPSTAAPLTPPLFASKTEQHARPPKPCWNSVSTPAPVNMQIQSSPPTPPALAALSPPSAPNPQIICQMFPVSSQSGIISAFIPGAVQTTNNGIRTAATPILPQPASGNSASVQQSLIVGSAMPQGTVMLVLPQSSISQASHCPQAVMTLGNTKLLPLAPAPVYVPAGAQLRYDGDKDGLFPQEKLCLHLPGLQEDLLQELTPQGSPKNTHRREALQLQLGRLREAVRPLRRALPSPADTHGRKEICVSRVRPAIHAKRPPHQTRPPPHDHEENALLAGRRPEPEQNGRRQNASLKTRPRHTEHAGTCRLKVDNEHCPAAHSQDTRDTEQPSTHGCCYFTHGNDRKTCTGLFYSSRLLICTCVFSLKDSFVYFDIFDNINALLPKMKFVLYISPSTSPATLSPCLC</sequence>
<dbReference type="AlphaFoldDB" id="G3P242"/>
<keyword evidence="3" id="KW-1185">Reference proteome</keyword>
<dbReference type="Bgee" id="ENSGACG00000008836">
    <property type="expression patterns" value="Expressed in muscle tissue and 12 other cell types or tissues"/>
</dbReference>
<gene>
    <name evidence="2" type="primary">KLF11</name>
</gene>
<protein>
    <submittedName>
        <fullName evidence="2">KLF transcription factor 11</fullName>
    </submittedName>
</protein>
<accession>G3P242</accession>
<feature type="compositionally biased region" description="Basic residues" evidence="1">
    <location>
        <begin position="477"/>
        <end position="486"/>
    </location>
</feature>
<dbReference type="GeneTree" id="ENSGT00940000155982"/>
<feature type="region of interest" description="Disordered" evidence="1">
    <location>
        <begin position="456"/>
        <end position="531"/>
    </location>
</feature>
<dbReference type="CDD" id="cd21584">
    <property type="entry name" value="KLF11_N"/>
    <property type="match status" value="1"/>
</dbReference>
<proteinExistence type="predicted"/>
<dbReference type="STRING" id="69293.ENSGACP00000011665"/>
<dbReference type="InParanoid" id="G3P242"/>
<evidence type="ECO:0000313" key="2">
    <source>
        <dbReference type="Ensembl" id="ENSGACP00000011665.2"/>
    </source>
</evidence>
<feature type="compositionally biased region" description="Basic and acidic residues" evidence="1">
    <location>
        <begin position="491"/>
        <end position="512"/>
    </location>
</feature>
<organism evidence="2 3">
    <name type="scientific">Gasterosteus aculeatus aculeatus</name>
    <name type="common">three-spined stickleback</name>
    <dbReference type="NCBI Taxonomy" id="481459"/>
    <lineage>
        <taxon>Eukaryota</taxon>
        <taxon>Metazoa</taxon>
        <taxon>Chordata</taxon>
        <taxon>Craniata</taxon>
        <taxon>Vertebrata</taxon>
        <taxon>Euteleostomi</taxon>
        <taxon>Actinopterygii</taxon>
        <taxon>Neopterygii</taxon>
        <taxon>Teleostei</taxon>
        <taxon>Neoteleostei</taxon>
        <taxon>Acanthomorphata</taxon>
        <taxon>Eupercaria</taxon>
        <taxon>Perciformes</taxon>
        <taxon>Cottioidei</taxon>
        <taxon>Gasterosteales</taxon>
        <taxon>Gasterosteidae</taxon>
        <taxon>Gasterosteus</taxon>
    </lineage>
</organism>
<feature type="region of interest" description="Disordered" evidence="1">
    <location>
        <begin position="214"/>
        <end position="236"/>
    </location>
</feature>
<reference evidence="2" key="2">
    <citation type="submission" date="2025-08" db="UniProtKB">
        <authorList>
            <consortium name="Ensembl"/>
        </authorList>
    </citation>
    <scope>IDENTIFICATION</scope>
</reference>
<dbReference type="eggNOG" id="KOG1721">
    <property type="taxonomic scope" value="Eukaryota"/>
</dbReference>
<dbReference type="Proteomes" id="UP000007635">
    <property type="component" value="Chromosome XV"/>
</dbReference>
<feature type="compositionally biased region" description="Low complexity" evidence="1">
    <location>
        <begin position="223"/>
        <end position="232"/>
    </location>
</feature>
<evidence type="ECO:0000256" key="1">
    <source>
        <dbReference type="SAM" id="MobiDB-lite"/>
    </source>
</evidence>
<reference evidence="2 3" key="1">
    <citation type="journal article" date="2021" name="G3 (Bethesda)">
        <title>Improved contiguity of the threespine stickleback genome using long-read sequencing.</title>
        <authorList>
            <person name="Nath S."/>
            <person name="Shaw D.E."/>
            <person name="White M.A."/>
        </authorList>
    </citation>
    <scope>NUCLEOTIDE SEQUENCE [LARGE SCALE GENOMIC DNA]</scope>
    <source>
        <strain evidence="2 3">Lake Benthic</strain>
    </source>
</reference>
<evidence type="ECO:0000313" key="3">
    <source>
        <dbReference type="Proteomes" id="UP000007635"/>
    </source>
</evidence>
<dbReference type="Ensembl" id="ENSGACT00000011689.2">
    <property type="protein sequence ID" value="ENSGACP00000011665.2"/>
    <property type="gene ID" value="ENSGACG00000008836.2"/>
</dbReference>